<evidence type="ECO:0000313" key="3">
    <source>
        <dbReference type="EMBL" id="QUR67392.1"/>
    </source>
</evidence>
<dbReference type="KEGG" id="mspg:F6B93_10055"/>
<reference evidence="3" key="1">
    <citation type="submission" date="2019-12" db="EMBL/GenBank/DDBJ databases">
        <title>Mycobacterium spongiae sp. nov.</title>
        <authorList>
            <person name="Stinear T."/>
        </authorList>
    </citation>
    <scope>NUCLEOTIDE SEQUENCE</scope>
    <source>
        <strain evidence="3">FSD4b-SM</strain>
    </source>
</reference>
<feature type="compositionally biased region" description="Basic and acidic residues" evidence="1">
    <location>
        <begin position="219"/>
        <end position="246"/>
    </location>
</feature>
<feature type="transmembrane region" description="Helical" evidence="2">
    <location>
        <begin position="105"/>
        <end position="127"/>
    </location>
</feature>
<dbReference type="NCBIfam" id="TIGR02234">
    <property type="entry name" value="trp_oprn_chp"/>
    <property type="match status" value="1"/>
</dbReference>
<name>A0A975PWT3_9MYCO</name>
<sequence>MPSPPPKLLKLRIRALADARPDRRRGLTSHRAIGAAQLLLVVAAGALWMASRAPWVVIRSFDELGPVKVTTLSGASWSTALAPLALLMLAAAVAALAVRGWPLRVLAVLLAVASLAAGYLGVSLWVIPDVAMRGADLAGVPVVTLVGSSRHYWGAAAAVLAAICALIGALVLMRSASHAGSARDSAAKYASPAARRSRARGADADVGSAQTNLETEPEISERMMWDALDEGRDPTDRPRGADTEGR</sequence>
<dbReference type="InterPro" id="IPR019051">
    <property type="entry name" value="Trp_biosyn_TM_oprn/chp"/>
</dbReference>
<proteinExistence type="predicted"/>
<dbReference type="InterPro" id="IPR011746">
    <property type="entry name" value="Trp_synth-assoc_CHP"/>
</dbReference>
<accession>A0A975PWT3</accession>
<gene>
    <name evidence="3" type="ORF">F6B93_10055</name>
</gene>
<keyword evidence="2" id="KW-0472">Membrane</keyword>
<protein>
    <submittedName>
        <fullName evidence="3">TIGR02234 family membrane protein</fullName>
    </submittedName>
</protein>
<keyword evidence="4" id="KW-1185">Reference proteome</keyword>
<feature type="transmembrane region" description="Helical" evidence="2">
    <location>
        <begin position="75"/>
        <end position="98"/>
    </location>
</feature>
<dbReference type="Pfam" id="PF09534">
    <property type="entry name" value="Trp_oprn_chp"/>
    <property type="match status" value="1"/>
</dbReference>
<feature type="transmembrane region" description="Helical" evidence="2">
    <location>
        <begin position="32"/>
        <end position="55"/>
    </location>
</feature>
<evidence type="ECO:0000256" key="2">
    <source>
        <dbReference type="SAM" id="Phobius"/>
    </source>
</evidence>
<dbReference type="AlphaFoldDB" id="A0A975PWT3"/>
<dbReference type="EMBL" id="CP046600">
    <property type="protein sequence ID" value="QUR67392.1"/>
    <property type="molecule type" value="Genomic_DNA"/>
</dbReference>
<dbReference type="Proteomes" id="UP000682202">
    <property type="component" value="Chromosome"/>
</dbReference>
<feature type="region of interest" description="Disordered" evidence="1">
    <location>
        <begin position="198"/>
        <end position="246"/>
    </location>
</feature>
<evidence type="ECO:0000313" key="4">
    <source>
        <dbReference type="Proteomes" id="UP000682202"/>
    </source>
</evidence>
<feature type="transmembrane region" description="Helical" evidence="2">
    <location>
        <begin position="152"/>
        <end position="173"/>
    </location>
</feature>
<organism evidence="3 4">
    <name type="scientific">Mycobacterium spongiae</name>
    <dbReference type="NCBI Taxonomy" id="886343"/>
    <lineage>
        <taxon>Bacteria</taxon>
        <taxon>Bacillati</taxon>
        <taxon>Actinomycetota</taxon>
        <taxon>Actinomycetes</taxon>
        <taxon>Mycobacteriales</taxon>
        <taxon>Mycobacteriaceae</taxon>
        <taxon>Mycobacterium</taxon>
    </lineage>
</organism>
<evidence type="ECO:0000256" key="1">
    <source>
        <dbReference type="SAM" id="MobiDB-lite"/>
    </source>
</evidence>
<keyword evidence="2" id="KW-0812">Transmembrane</keyword>
<keyword evidence="2" id="KW-1133">Transmembrane helix</keyword>